<proteinExistence type="inferred from homology"/>
<gene>
    <name evidence="3" type="ORF">EDC25_11057</name>
</gene>
<reference evidence="3 4" key="1">
    <citation type="submission" date="2019-03" db="EMBL/GenBank/DDBJ databases">
        <title>Genomic Encyclopedia of Type Strains, Phase IV (KMG-IV): sequencing the most valuable type-strain genomes for metagenomic binning, comparative biology and taxonomic classification.</title>
        <authorList>
            <person name="Goeker M."/>
        </authorList>
    </citation>
    <scope>NUCLEOTIDE SEQUENCE [LARGE SCALE GENOMIC DNA]</scope>
    <source>
        <strain evidence="3 4">DSM 21944</strain>
    </source>
</reference>
<evidence type="ECO:0000256" key="2">
    <source>
        <dbReference type="HAMAP-Rule" id="MF_00634"/>
    </source>
</evidence>
<sequence>MATMQIKVKPNAREDSLERQEDGTWLAKIKAQPVDGKANAALIALVAKAMGVRKAQVSIRSGAGGRLKLVDVDGA</sequence>
<dbReference type="PANTHER" id="PTHR13420">
    <property type="entry name" value="UPF0235 PROTEIN C15ORF40"/>
    <property type="match status" value="1"/>
</dbReference>
<dbReference type="InterPro" id="IPR003746">
    <property type="entry name" value="DUF167"/>
</dbReference>
<dbReference type="EMBL" id="SMAF01000010">
    <property type="protein sequence ID" value="TCS97996.1"/>
    <property type="molecule type" value="Genomic_DNA"/>
</dbReference>
<evidence type="ECO:0000313" key="4">
    <source>
        <dbReference type="Proteomes" id="UP000294599"/>
    </source>
</evidence>
<dbReference type="PANTHER" id="PTHR13420:SF7">
    <property type="entry name" value="UPF0235 PROTEIN C15ORF40"/>
    <property type="match status" value="1"/>
</dbReference>
<dbReference type="RefSeq" id="WP_123520929.1">
    <property type="nucleotide sequence ID" value="NZ_JBHLWF010000033.1"/>
</dbReference>
<name>A0A4R3LJY4_9GAMM</name>
<dbReference type="Proteomes" id="UP000294599">
    <property type="component" value="Unassembled WGS sequence"/>
</dbReference>
<comment type="similarity">
    <text evidence="1 2">Belongs to the UPF0235 family.</text>
</comment>
<keyword evidence="4" id="KW-1185">Reference proteome</keyword>
<dbReference type="NCBIfam" id="TIGR00251">
    <property type="entry name" value="DUF167 family protein"/>
    <property type="match status" value="1"/>
</dbReference>
<evidence type="ECO:0000256" key="1">
    <source>
        <dbReference type="ARBA" id="ARBA00010364"/>
    </source>
</evidence>
<evidence type="ECO:0000313" key="3">
    <source>
        <dbReference type="EMBL" id="TCS97996.1"/>
    </source>
</evidence>
<dbReference type="AlphaFoldDB" id="A0A4R3LJY4"/>
<protein>
    <recommendedName>
        <fullName evidence="2">UPF0235 protein EDC25_11057</fullName>
    </recommendedName>
</protein>
<dbReference type="Pfam" id="PF02594">
    <property type="entry name" value="DUF167"/>
    <property type="match status" value="1"/>
</dbReference>
<accession>A0A4R3LJY4</accession>
<dbReference type="Gene3D" id="3.30.1200.10">
    <property type="entry name" value="YggU-like"/>
    <property type="match status" value="1"/>
</dbReference>
<organism evidence="3 4">
    <name type="scientific">Pseudofulvimonas gallinarii</name>
    <dbReference type="NCBI Taxonomy" id="634155"/>
    <lineage>
        <taxon>Bacteria</taxon>
        <taxon>Pseudomonadati</taxon>
        <taxon>Pseudomonadota</taxon>
        <taxon>Gammaproteobacteria</taxon>
        <taxon>Lysobacterales</taxon>
        <taxon>Rhodanobacteraceae</taxon>
        <taxon>Pseudofulvimonas</taxon>
    </lineage>
</organism>
<dbReference type="SMART" id="SM01152">
    <property type="entry name" value="DUF167"/>
    <property type="match status" value="1"/>
</dbReference>
<dbReference type="InterPro" id="IPR036591">
    <property type="entry name" value="YggU-like_sf"/>
</dbReference>
<dbReference type="HAMAP" id="MF_00634">
    <property type="entry name" value="UPF0235"/>
    <property type="match status" value="1"/>
</dbReference>
<dbReference type="OrthoDB" id="9800587at2"/>
<dbReference type="GO" id="GO:0005737">
    <property type="term" value="C:cytoplasm"/>
    <property type="evidence" value="ECO:0007669"/>
    <property type="project" value="TreeGrafter"/>
</dbReference>
<comment type="caution">
    <text evidence="3">The sequence shown here is derived from an EMBL/GenBank/DDBJ whole genome shotgun (WGS) entry which is preliminary data.</text>
</comment>
<dbReference type="SUPFAM" id="SSF69786">
    <property type="entry name" value="YggU-like"/>
    <property type="match status" value="1"/>
</dbReference>